<dbReference type="RefSeq" id="XP_026677994.1">
    <property type="nucleotide sequence ID" value="XM_026822193.1"/>
</dbReference>
<protein>
    <submittedName>
        <fullName evidence="4">N-acetylglucosaminyl-phosphatidylinositol biosynthetic protein</fullName>
    </submittedName>
</protein>
<feature type="compositionally biased region" description="Basic residues" evidence="1">
    <location>
        <begin position="204"/>
        <end position="213"/>
    </location>
</feature>
<evidence type="ECO:0000313" key="4">
    <source>
        <dbReference type="RefSeq" id="XP_026677994.1"/>
    </source>
</evidence>
<keyword evidence="2" id="KW-1133">Transmembrane helix</keyword>
<name>A0A3Q0INW7_DIACI</name>
<evidence type="ECO:0000256" key="1">
    <source>
        <dbReference type="SAM" id="MobiDB-lite"/>
    </source>
</evidence>
<feature type="transmembrane region" description="Helical" evidence="2">
    <location>
        <begin position="119"/>
        <end position="137"/>
    </location>
</feature>
<dbReference type="PaxDb" id="121845-A0A3Q0INW7"/>
<dbReference type="KEGG" id="dci:103507280"/>
<dbReference type="PANTHER" id="PTHR45871:SF1">
    <property type="entry name" value="PHOSPHATIDYLINOSITOL N-ACETYLGLUCOSAMINYLTRANSFERASE SUBUNIT A"/>
    <property type="match status" value="1"/>
</dbReference>
<organism evidence="3 4">
    <name type="scientific">Diaphorina citri</name>
    <name type="common">Asian citrus psyllid</name>
    <dbReference type="NCBI Taxonomy" id="121845"/>
    <lineage>
        <taxon>Eukaryota</taxon>
        <taxon>Metazoa</taxon>
        <taxon>Ecdysozoa</taxon>
        <taxon>Arthropoda</taxon>
        <taxon>Hexapoda</taxon>
        <taxon>Insecta</taxon>
        <taxon>Pterygota</taxon>
        <taxon>Neoptera</taxon>
        <taxon>Paraneoptera</taxon>
        <taxon>Hemiptera</taxon>
        <taxon>Sternorrhyncha</taxon>
        <taxon>Psylloidea</taxon>
        <taxon>Psyllidae</taxon>
        <taxon>Diaphorininae</taxon>
        <taxon>Diaphorina</taxon>
    </lineage>
</organism>
<dbReference type="Proteomes" id="UP000079169">
    <property type="component" value="Unplaced"/>
</dbReference>
<dbReference type="GeneID" id="103507280"/>
<evidence type="ECO:0000313" key="3">
    <source>
        <dbReference type="Proteomes" id="UP000079169"/>
    </source>
</evidence>
<keyword evidence="3" id="KW-1185">Reference proteome</keyword>
<dbReference type="STRING" id="121845.A0A3Q0INW7"/>
<dbReference type="SUPFAM" id="SSF53756">
    <property type="entry name" value="UDP-Glycosyltransferase/glycogen phosphorylase"/>
    <property type="match status" value="1"/>
</dbReference>
<evidence type="ECO:0000256" key="2">
    <source>
        <dbReference type="SAM" id="Phobius"/>
    </source>
</evidence>
<proteinExistence type="predicted"/>
<keyword evidence="2" id="KW-0812">Transmembrane</keyword>
<sequence length="213" mass="23813">MKAIVPMRTTRSANDIDMVAPPPHSVTLQVVSTRVGGIPEVLPPELIYLTEPNVPSLIAGIESAISDLKNGRAISPFKCHETVKSLYNWVDVSERTEIVYKRVTQEETKSVSEILKCHLATGVFPFLLVISLMYLLLKLLDWWVPKKDIDIARNFKFPQNLLQSTFPTGSERLESGDHSVGNHISVLKSGPADLSCDQNQSKKSTIKRKSKRF</sequence>
<dbReference type="AlphaFoldDB" id="A0A3Q0INW7"/>
<reference evidence="4" key="1">
    <citation type="submission" date="2025-08" db="UniProtKB">
        <authorList>
            <consortium name="RefSeq"/>
        </authorList>
    </citation>
    <scope>IDENTIFICATION</scope>
</reference>
<dbReference type="PANTHER" id="PTHR45871">
    <property type="entry name" value="N-ACETYLGLUCOSAMINYL-PHOSPHATIDYLINOSITOL BIOSYNTHETIC PROTEIN"/>
    <property type="match status" value="1"/>
</dbReference>
<dbReference type="GO" id="GO:0006506">
    <property type="term" value="P:GPI anchor biosynthetic process"/>
    <property type="evidence" value="ECO:0007669"/>
    <property type="project" value="TreeGrafter"/>
</dbReference>
<keyword evidence="2" id="KW-0472">Membrane</keyword>
<dbReference type="GO" id="GO:0017176">
    <property type="term" value="F:phosphatidylinositol N-acetylglucosaminyltransferase activity"/>
    <property type="evidence" value="ECO:0007669"/>
    <property type="project" value="TreeGrafter"/>
</dbReference>
<accession>A0A3Q0INW7</accession>
<dbReference type="GO" id="GO:0000506">
    <property type="term" value="C:glycosylphosphatidylinositol-N-acetylglucosaminyltransferase (GPI-GnT) complex"/>
    <property type="evidence" value="ECO:0007669"/>
    <property type="project" value="TreeGrafter"/>
</dbReference>
<gene>
    <name evidence="4" type="primary">LOC103507280</name>
</gene>
<feature type="region of interest" description="Disordered" evidence="1">
    <location>
        <begin position="191"/>
        <end position="213"/>
    </location>
</feature>